<evidence type="ECO:0000256" key="9">
    <source>
        <dbReference type="HAMAP-Rule" id="MF_00151"/>
    </source>
</evidence>
<feature type="binding site" evidence="9">
    <location>
        <begin position="88"/>
        <end position="90"/>
    </location>
    <ligand>
        <name>ATP</name>
        <dbReference type="ChEBI" id="CHEBI:30616"/>
    </ligand>
</feature>
<comment type="subunit">
    <text evidence="9">Homohexamer.</text>
</comment>
<evidence type="ECO:0000256" key="2">
    <source>
        <dbReference type="ARBA" id="ARBA00022679"/>
    </source>
</evidence>
<evidence type="ECO:0000256" key="1">
    <source>
        <dbReference type="ARBA" id="ARBA00022490"/>
    </source>
</evidence>
<feature type="binding site" evidence="9">
    <location>
        <position position="17"/>
    </location>
    <ligand>
        <name>ATP</name>
        <dbReference type="ChEBI" id="CHEBI:30616"/>
    </ligand>
</feature>
<dbReference type="NCBIfam" id="TIGR00125">
    <property type="entry name" value="cyt_tran_rel"/>
    <property type="match status" value="1"/>
</dbReference>
<feature type="binding site" evidence="9">
    <location>
        <position position="87"/>
    </location>
    <ligand>
        <name>substrate</name>
    </ligand>
</feature>
<keyword evidence="5 9" id="KW-0067">ATP-binding</keyword>
<evidence type="ECO:0000313" key="11">
    <source>
        <dbReference type="EMBL" id="ERP31608.1"/>
    </source>
</evidence>
<comment type="function">
    <text evidence="9">Reversibly transfers an adenylyl group from ATP to 4'-phosphopantetheine, yielding dephospho-CoA (dPCoA) and pyrophosphate.</text>
</comment>
<dbReference type="Proteomes" id="UP000017148">
    <property type="component" value="Unassembled WGS sequence"/>
</dbReference>
<dbReference type="NCBIfam" id="TIGR01510">
    <property type="entry name" value="coaD_prev_kdtB"/>
    <property type="match status" value="1"/>
</dbReference>
<keyword evidence="12" id="KW-1185">Reference proteome</keyword>
<protein>
    <recommendedName>
        <fullName evidence="9">Phosphopantetheine adenylyltransferase</fullName>
        <ecNumber evidence="9">2.7.7.3</ecNumber>
    </recommendedName>
    <alternativeName>
        <fullName evidence="9">Dephospho-CoA pyrophosphorylase</fullName>
    </alternativeName>
    <alternativeName>
        <fullName evidence="9">Pantetheine-phosphate adenylyltransferase</fullName>
        <shortName evidence="9">PPAT</shortName>
    </alternativeName>
</protein>
<dbReference type="STRING" id="1313304.CALK_1471"/>
<evidence type="ECO:0000256" key="3">
    <source>
        <dbReference type="ARBA" id="ARBA00022695"/>
    </source>
</evidence>
<comment type="pathway">
    <text evidence="9">Cofactor biosynthesis; coenzyme A biosynthesis; CoA from (R)-pantothenate: step 4/5.</text>
</comment>
<feature type="binding site" evidence="9">
    <location>
        <position position="9"/>
    </location>
    <ligand>
        <name>substrate</name>
    </ligand>
</feature>
<evidence type="ECO:0000256" key="8">
    <source>
        <dbReference type="ARBA" id="ARBA00029346"/>
    </source>
</evidence>
<organism evidence="11 12">
    <name type="scientific">Chitinivibrio alkaliphilus ACht1</name>
    <dbReference type="NCBI Taxonomy" id="1313304"/>
    <lineage>
        <taxon>Bacteria</taxon>
        <taxon>Pseudomonadati</taxon>
        <taxon>Fibrobacterota</taxon>
        <taxon>Chitinivibrionia</taxon>
        <taxon>Chitinivibrionales</taxon>
        <taxon>Chitinivibrionaceae</taxon>
        <taxon>Chitinivibrio</taxon>
    </lineage>
</organism>
<dbReference type="PANTHER" id="PTHR21342:SF1">
    <property type="entry name" value="PHOSPHOPANTETHEINE ADENYLYLTRANSFERASE"/>
    <property type="match status" value="1"/>
</dbReference>
<dbReference type="OrthoDB" id="9806661at2"/>
<dbReference type="AlphaFoldDB" id="U7D6P3"/>
<dbReference type="PRINTS" id="PR01020">
    <property type="entry name" value="LPSBIOSNTHSS"/>
</dbReference>
<sequence length="159" mass="17871">MPTAIYPGTFDPITRGHIDIVQRASYIFTEVITIVADNPAKDRFFTTEERLELAQDALAGISNVRVIPFQGLIVDVLRETGARTIIRGLRALSDFEGEFQMAFTNRKLYEQADTVFLMPSAEYAYLSSSLVKQIAHFHGDVDKFVTPAVARAMRQKREG</sequence>
<dbReference type="PATRIC" id="fig|1313304.3.peg.1404"/>
<dbReference type="GO" id="GO:0015937">
    <property type="term" value="P:coenzyme A biosynthetic process"/>
    <property type="evidence" value="ECO:0007669"/>
    <property type="project" value="UniProtKB-UniRule"/>
</dbReference>
<comment type="caution">
    <text evidence="11">The sequence shown here is derived from an EMBL/GenBank/DDBJ whole genome shotgun (WGS) entry which is preliminary data.</text>
</comment>
<comment type="subcellular location">
    <subcellularLocation>
        <location evidence="9">Cytoplasm</location>
    </subcellularLocation>
</comment>
<dbReference type="GO" id="GO:0005524">
    <property type="term" value="F:ATP binding"/>
    <property type="evidence" value="ECO:0007669"/>
    <property type="project" value="UniProtKB-KW"/>
</dbReference>
<proteinExistence type="inferred from homology"/>
<evidence type="ECO:0000256" key="5">
    <source>
        <dbReference type="ARBA" id="ARBA00022840"/>
    </source>
</evidence>
<dbReference type="CDD" id="cd02163">
    <property type="entry name" value="PPAT"/>
    <property type="match status" value="1"/>
</dbReference>
<dbReference type="GO" id="GO:0005737">
    <property type="term" value="C:cytoplasm"/>
    <property type="evidence" value="ECO:0007669"/>
    <property type="project" value="UniProtKB-SubCell"/>
</dbReference>
<keyword evidence="1 9" id="KW-0963">Cytoplasm</keyword>
<accession>U7D6P3</accession>
<keyword evidence="4 9" id="KW-0547">Nucleotide-binding</keyword>
<evidence type="ECO:0000256" key="6">
    <source>
        <dbReference type="ARBA" id="ARBA00022842"/>
    </source>
</evidence>
<dbReference type="InterPro" id="IPR001980">
    <property type="entry name" value="PPAT"/>
</dbReference>
<dbReference type="UniPathway" id="UPA00241">
    <property type="reaction ID" value="UER00355"/>
</dbReference>
<evidence type="ECO:0000313" key="12">
    <source>
        <dbReference type="Proteomes" id="UP000017148"/>
    </source>
</evidence>
<dbReference type="PANTHER" id="PTHR21342">
    <property type="entry name" value="PHOSPHOPANTETHEINE ADENYLYLTRANSFERASE"/>
    <property type="match status" value="1"/>
</dbReference>
<dbReference type="EMBL" id="ASJR01000011">
    <property type="protein sequence ID" value="ERP31608.1"/>
    <property type="molecule type" value="Genomic_DNA"/>
</dbReference>
<dbReference type="eggNOG" id="COG0669">
    <property type="taxonomic scope" value="Bacteria"/>
</dbReference>
<dbReference type="Gene3D" id="3.40.50.620">
    <property type="entry name" value="HUPs"/>
    <property type="match status" value="1"/>
</dbReference>
<feature type="binding site" evidence="9">
    <location>
        <position position="41"/>
    </location>
    <ligand>
        <name>substrate</name>
    </ligand>
</feature>
<gene>
    <name evidence="9" type="primary">coaD</name>
    <name evidence="11" type="ORF">CALK_1471</name>
</gene>
<feature type="binding site" evidence="9">
    <location>
        <position position="73"/>
    </location>
    <ligand>
        <name>substrate</name>
    </ligand>
</feature>
<keyword evidence="3 9" id="KW-0548">Nucleotidyltransferase</keyword>
<dbReference type="InterPro" id="IPR004821">
    <property type="entry name" value="Cyt_trans-like"/>
</dbReference>
<feature type="binding site" evidence="9">
    <location>
        <begin position="123"/>
        <end position="129"/>
    </location>
    <ligand>
        <name>ATP</name>
        <dbReference type="ChEBI" id="CHEBI:30616"/>
    </ligand>
</feature>
<feature type="binding site" evidence="9">
    <location>
        <begin position="9"/>
        <end position="10"/>
    </location>
    <ligand>
        <name>ATP</name>
        <dbReference type="ChEBI" id="CHEBI:30616"/>
    </ligand>
</feature>
<dbReference type="RefSeq" id="WP_022636927.1">
    <property type="nucleotide sequence ID" value="NZ_ASJR01000011.1"/>
</dbReference>
<dbReference type="InterPro" id="IPR014729">
    <property type="entry name" value="Rossmann-like_a/b/a_fold"/>
</dbReference>
<evidence type="ECO:0000256" key="4">
    <source>
        <dbReference type="ARBA" id="ARBA00022741"/>
    </source>
</evidence>
<feature type="binding site" evidence="9">
    <location>
        <position position="98"/>
    </location>
    <ligand>
        <name>ATP</name>
        <dbReference type="ChEBI" id="CHEBI:30616"/>
    </ligand>
</feature>
<feature type="domain" description="Cytidyltransferase-like" evidence="10">
    <location>
        <begin position="5"/>
        <end position="133"/>
    </location>
</feature>
<evidence type="ECO:0000256" key="7">
    <source>
        <dbReference type="ARBA" id="ARBA00022993"/>
    </source>
</evidence>
<dbReference type="SUPFAM" id="SSF52374">
    <property type="entry name" value="Nucleotidylyl transferase"/>
    <property type="match status" value="1"/>
</dbReference>
<name>U7D6P3_9BACT</name>
<dbReference type="Pfam" id="PF01467">
    <property type="entry name" value="CTP_transf_like"/>
    <property type="match status" value="1"/>
</dbReference>
<feature type="site" description="Transition state stabilizer" evidence="9">
    <location>
        <position position="17"/>
    </location>
</feature>
<keyword evidence="2 9" id="KW-0808">Transferase</keyword>
<comment type="cofactor">
    <cofactor evidence="9">
        <name>Mg(2+)</name>
        <dbReference type="ChEBI" id="CHEBI:18420"/>
    </cofactor>
</comment>
<dbReference type="GO" id="GO:0004595">
    <property type="term" value="F:pantetheine-phosphate adenylyltransferase activity"/>
    <property type="evidence" value="ECO:0007669"/>
    <property type="project" value="UniProtKB-UniRule"/>
</dbReference>
<keyword evidence="6 9" id="KW-0460">Magnesium</keyword>
<reference evidence="11 12" key="1">
    <citation type="journal article" date="2013" name="Environ. Microbiol.">
        <title>Genome analysis of Chitinivibrio alkaliphilus gen. nov., sp. nov., a novel extremely haloalkaliphilic anaerobic chitinolytic bacterium from the candidate phylum Termite Group 3.</title>
        <authorList>
            <person name="Sorokin D.Y."/>
            <person name="Gumerov V.M."/>
            <person name="Rakitin A.L."/>
            <person name="Beletsky A.V."/>
            <person name="Damste J.S."/>
            <person name="Muyzer G."/>
            <person name="Mardanov A.V."/>
            <person name="Ravin N.V."/>
        </authorList>
    </citation>
    <scope>NUCLEOTIDE SEQUENCE [LARGE SCALE GENOMIC DNA]</scope>
    <source>
        <strain evidence="11 12">ACht1</strain>
    </source>
</reference>
<dbReference type="EC" id="2.7.7.3" evidence="9"/>
<comment type="similarity">
    <text evidence="9">Belongs to the bacterial CoaD family.</text>
</comment>
<evidence type="ECO:0000259" key="10">
    <source>
        <dbReference type="Pfam" id="PF01467"/>
    </source>
</evidence>
<keyword evidence="7 9" id="KW-0173">Coenzyme A biosynthesis</keyword>
<comment type="catalytic activity">
    <reaction evidence="8 9">
        <text>(R)-4'-phosphopantetheine + ATP + H(+) = 3'-dephospho-CoA + diphosphate</text>
        <dbReference type="Rhea" id="RHEA:19801"/>
        <dbReference type="ChEBI" id="CHEBI:15378"/>
        <dbReference type="ChEBI" id="CHEBI:30616"/>
        <dbReference type="ChEBI" id="CHEBI:33019"/>
        <dbReference type="ChEBI" id="CHEBI:57328"/>
        <dbReference type="ChEBI" id="CHEBI:61723"/>
        <dbReference type="EC" id="2.7.7.3"/>
    </reaction>
</comment>
<dbReference type="HAMAP" id="MF_00151">
    <property type="entry name" value="PPAT_bact"/>
    <property type="match status" value="1"/>
</dbReference>